<dbReference type="Gene3D" id="3.30.1490.480">
    <property type="entry name" value="Endolytic murein transglycosylase"/>
    <property type="match status" value="1"/>
</dbReference>
<dbReference type="OrthoDB" id="9814591at2"/>
<evidence type="ECO:0000256" key="2">
    <source>
        <dbReference type="ARBA" id="ARBA00022692"/>
    </source>
</evidence>
<keyword evidence="2 7" id="KW-0812">Transmembrane</keyword>
<dbReference type="NCBIfam" id="TIGR00247">
    <property type="entry name" value="endolytic transglycosylase MltG"/>
    <property type="match status" value="1"/>
</dbReference>
<dbReference type="PANTHER" id="PTHR30518:SF2">
    <property type="entry name" value="ENDOLYTIC MUREIN TRANSGLYCOSYLASE"/>
    <property type="match status" value="1"/>
</dbReference>
<dbReference type="HAMAP" id="MF_02065">
    <property type="entry name" value="MltG"/>
    <property type="match status" value="1"/>
</dbReference>
<sequence>MKKILSILLILFIVLAGSIGVSVCFVKNLSKPVASVDDGTKVRIEIPSGMSVSEAGENLMTNGLIRNKKLFYYTARYPKLKVFLYGKDADKPFVLRSGIYYISPSMNIAEIQQELSSGQQEYIKVSLPEGLTISKIAAELEENRICSAADFIAVCKNSDFAAQNGIAGETCEGFLFPDTYFLTAGMPAESVAKLMIDNFFSRIRDIEGLSQMNSADLYETVTLASIVEREYRVEDEAPLIASVFKNRLRRSIGLYSCATVEYILTEIEGRPHPDRILIEDTKIDNPYNTYKWAGLPPGPISNPGLVALGASANTPKTNYYFFQVVDPAAGRHVFTTNFDEHIQSHSLYTKKSGK</sequence>
<dbReference type="GO" id="GO:0008932">
    <property type="term" value="F:lytic endotransglycosylase activity"/>
    <property type="evidence" value="ECO:0007669"/>
    <property type="project" value="UniProtKB-UniRule"/>
</dbReference>
<evidence type="ECO:0000313" key="8">
    <source>
        <dbReference type="EMBL" id="SEP78176.1"/>
    </source>
</evidence>
<dbReference type="GO" id="GO:0009252">
    <property type="term" value="P:peptidoglycan biosynthetic process"/>
    <property type="evidence" value="ECO:0007669"/>
    <property type="project" value="UniProtKB-UniRule"/>
</dbReference>
<gene>
    <name evidence="7" type="primary">mltG</name>
    <name evidence="8" type="ORF">SAMN04487977_101402</name>
</gene>
<keyword evidence="9" id="KW-1185">Reference proteome</keyword>
<evidence type="ECO:0000256" key="6">
    <source>
        <dbReference type="ARBA" id="ARBA00023316"/>
    </source>
</evidence>
<comment type="similarity">
    <text evidence="7">Belongs to the transglycosylase MltG family.</text>
</comment>
<dbReference type="GO" id="GO:0005886">
    <property type="term" value="C:plasma membrane"/>
    <property type="evidence" value="ECO:0007669"/>
    <property type="project" value="UniProtKB-UniRule"/>
</dbReference>
<dbReference type="PANTHER" id="PTHR30518">
    <property type="entry name" value="ENDOLYTIC MUREIN TRANSGLYCOSYLASE"/>
    <property type="match status" value="1"/>
</dbReference>
<comment type="catalytic activity">
    <reaction evidence="7">
        <text>a peptidoglycan chain = a peptidoglycan chain with N-acetyl-1,6-anhydromuramyl-[peptide] at the reducing end + a peptidoglycan chain with N-acetylglucosamine at the non-reducing end.</text>
        <dbReference type="EC" id="4.2.2.29"/>
    </reaction>
</comment>
<dbReference type="Proteomes" id="UP000182360">
    <property type="component" value="Unassembled WGS sequence"/>
</dbReference>
<evidence type="ECO:0000256" key="4">
    <source>
        <dbReference type="ARBA" id="ARBA00023136"/>
    </source>
</evidence>
<evidence type="ECO:0000256" key="3">
    <source>
        <dbReference type="ARBA" id="ARBA00022989"/>
    </source>
</evidence>
<comment type="function">
    <text evidence="7">Functions as a peptidoglycan terminase that cleaves nascent peptidoglycan strands endolytically to terminate their elongation.</text>
</comment>
<evidence type="ECO:0000256" key="1">
    <source>
        <dbReference type="ARBA" id="ARBA00022475"/>
    </source>
</evidence>
<evidence type="ECO:0000313" key="9">
    <source>
        <dbReference type="Proteomes" id="UP000182360"/>
    </source>
</evidence>
<proteinExistence type="inferred from homology"/>
<protein>
    <recommendedName>
        <fullName evidence="7">Endolytic murein transglycosylase</fullName>
        <ecNumber evidence="7">4.2.2.29</ecNumber>
    </recommendedName>
    <alternativeName>
        <fullName evidence="7">Peptidoglycan lytic transglycosylase</fullName>
    </alternativeName>
    <alternativeName>
        <fullName evidence="7">Peptidoglycan polymerization terminase</fullName>
    </alternativeName>
</protein>
<dbReference type="CDD" id="cd08010">
    <property type="entry name" value="MltG_like"/>
    <property type="match status" value="1"/>
</dbReference>
<evidence type="ECO:0000256" key="5">
    <source>
        <dbReference type="ARBA" id="ARBA00023239"/>
    </source>
</evidence>
<dbReference type="EC" id="4.2.2.29" evidence="7"/>
<name>A0A1H9AN27_9SPIR</name>
<keyword evidence="3 7" id="KW-1133">Transmembrane helix</keyword>
<feature type="site" description="Important for catalytic activity" evidence="7">
    <location>
        <position position="230"/>
    </location>
</feature>
<dbReference type="STRING" id="163.SAMN04487775_104213"/>
<reference evidence="8 9" key="1">
    <citation type="submission" date="2016-10" db="EMBL/GenBank/DDBJ databases">
        <authorList>
            <person name="de Groot N.N."/>
        </authorList>
    </citation>
    <scope>NUCLEOTIDE SEQUENCE [LARGE SCALE GENOMIC DNA]</scope>
    <source>
        <strain evidence="8 9">B25</strain>
    </source>
</reference>
<dbReference type="RefSeq" id="WP_074640394.1">
    <property type="nucleotide sequence ID" value="NZ_AP025286.1"/>
</dbReference>
<dbReference type="GO" id="GO:0071555">
    <property type="term" value="P:cell wall organization"/>
    <property type="evidence" value="ECO:0007669"/>
    <property type="project" value="UniProtKB-KW"/>
</dbReference>
<dbReference type="Pfam" id="PF02618">
    <property type="entry name" value="YceG"/>
    <property type="match status" value="1"/>
</dbReference>
<dbReference type="InterPro" id="IPR003770">
    <property type="entry name" value="MLTG-like"/>
</dbReference>
<evidence type="ECO:0000256" key="7">
    <source>
        <dbReference type="HAMAP-Rule" id="MF_02065"/>
    </source>
</evidence>
<dbReference type="EMBL" id="FOFU01000001">
    <property type="protein sequence ID" value="SEP78176.1"/>
    <property type="molecule type" value="Genomic_DNA"/>
</dbReference>
<keyword evidence="5 7" id="KW-0456">Lyase</keyword>
<organism evidence="8 9">
    <name type="scientific">Treponema bryantii</name>
    <dbReference type="NCBI Taxonomy" id="163"/>
    <lineage>
        <taxon>Bacteria</taxon>
        <taxon>Pseudomonadati</taxon>
        <taxon>Spirochaetota</taxon>
        <taxon>Spirochaetia</taxon>
        <taxon>Spirochaetales</taxon>
        <taxon>Treponemataceae</taxon>
        <taxon>Treponema</taxon>
    </lineage>
</organism>
<keyword evidence="4 7" id="KW-0472">Membrane</keyword>
<keyword evidence="1 7" id="KW-1003">Cell membrane</keyword>
<keyword evidence="6 7" id="KW-0961">Cell wall biogenesis/degradation</keyword>
<dbReference type="AlphaFoldDB" id="A0A1H9AN27"/>
<accession>A0A1H9AN27</accession>